<dbReference type="EMBL" id="DVNA01000094">
    <property type="protein sequence ID" value="HIU54953.1"/>
    <property type="molecule type" value="Genomic_DNA"/>
</dbReference>
<name>A0A9D1SCW3_9BACT</name>
<dbReference type="PANTHER" id="PTHR37835">
    <property type="entry name" value="ALPHA-CLOSTRIPAIN"/>
    <property type="match status" value="1"/>
</dbReference>
<dbReference type="AlphaFoldDB" id="A0A9D1SCW3"/>
<evidence type="ECO:0008006" key="3">
    <source>
        <dbReference type="Google" id="ProtNLM"/>
    </source>
</evidence>
<organism evidence="1 2">
    <name type="scientific">Candidatus Gallibacteroides avistercoris</name>
    <dbReference type="NCBI Taxonomy" id="2840833"/>
    <lineage>
        <taxon>Bacteria</taxon>
        <taxon>Pseudomonadati</taxon>
        <taxon>Bacteroidota</taxon>
        <taxon>Bacteroidia</taxon>
        <taxon>Bacteroidales</taxon>
        <taxon>Bacteroidaceae</taxon>
        <taxon>Bacteroidaceae incertae sedis</taxon>
        <taxon>Candidatus Gallibacteroides</taxon>
    </lineage>
</organism>
<proteinExistence type="predicted"/>
<dbReference type="Pfam" id="PF03415">
    <property type="entry name" value="Peptidase_C11"/>
    <property type="match status" value="1"/>
</dbReference>
<accession>A0A9D1SCW3</accession>
<evidence type="ECO:0000313" key="1">
    <source>
        <dbReference type="EMBL" id="HIU54953.1"/>
    </source>
</evidence>
<dbReference type="Gene3D" id="3.40.50.11970">
    <property type="match status" value="1"/>
</dbReference>
<dbReference type="PANTHER" id="PTHR37835:SF1">
    <property type="entry name" value="ALPHA-CLOSTRIPAIN"/>
    <property type="match status" value="1"/>
</dbReference>
<dbReference type="Proteomes" id="UP000824112">
    <property type="component" value="Unassembled WGS sequence"/>
</dbReference>
<gene>
    <name evidence="1" type="ORF">IAB03_03980</name>
</gene>
<reference evidence="1" key="1">
    <citation type="submission" date="2020-10" db="EMBL/GenBank/DDBJ databases">
        <authorList>
            <person name="Gilroy R."/>
        </authorList>
    </citation>
    <scope>NUCLEOTIDE SEQUENCE</scope>
    <source>
        <strain evidence="1">CHK158-818</strain>
    </source>
</reference>
<evidence type="ECO:0000313" key="2">
    <source>
        <dbReference type="Proteomes" id="UP000824112"/>
    </source>
</evidence>
<comment type="caution">
    <text evidence="1">The sequence shown here is derived from an EMBL/GenBank/DDBJ whole genome shotgun (WGS) entry which is preliminary data.</text>
</comment>
<reference evidence="1" key="2">
    <citation type="journal article" date="2021" name="PeerJ">
        <title>Extensive microbial diversity within the chicken gut microbiome revealed by metagenomics and culture.</title>
        <authorList>
            <person name="Gilroy R."/>
            <person name="Ravi A."/>
            <person name="Getino M."/>
            <person name="Pursley I."/>
            <person name="Horton D.L."/>
            <person name="Alikhan N.F."/>
            <person name="Baker D."/>
            <person name="Gharbi K."/>
            <person name="Hall N."/>
            <person name="Watson M."/>
            <person name="Adriaenssens E.M."/>
            <person name="Foster-Nyarko E."/>
            <person name="Jarju S."/>
            <person name="Secka A."/>
            <person name="Antonio M."/>
            <person name="Oren A."/>
            <person name="Chaudhuri R.R."/>
            <person name="La Ragione R."/>
            <person name="Hildebrand F."/>
            <person name="Pallen M.J."/>
        </authorList>
    </citation>
    <scope>NUCLEOTIDE SEQUENCE</scope>
    <source>
        <strain evidence="1">CHK158-818</strain>
    </source>
</reference>
<protein>
    <recommendedName>
        <fullName evidence="3">Clostripain</fullName>
    </recommendedName>
</protein>
<dbReference type="InterPro" id="IPR005077">
    <property type="entry name" value="Peptidase_C11"/>
</dbReference>
<sequence length="371" mass="41675">MALRCFLPIVFGLICCCTACSPEPVDAGDAECTVLFYLAGRDNGLSEEVSEKIDAIAAGWDEYNGNLLILQDDETVDCPRLLQLNRKRDKKELSLICEYPGWEASSSVLMKQVFKDVREDFPSERYGLVLFSHASGWLPEQTLSAPRSLVPGEEGEISLSDFASALPEGMFRFIVFETCFMSGIEVMCELQGKTDFVVASSAEICSPGFTPVYSTVLKYLYQPEPDLVSYAAGYYAYWEKYNPASATISVIDMDKIPSLVESIAEMLETCRVTLIPQPPPLTVQRFDKLSSYSLFYDLSDYMQSLLPSQEADRIEKAIEDCVVYRASTPYLYNGITVDKHCGLTTYILQVGLPYLNECYTQTVYWQWLHGL</sequence>